<evidence type="ECO:0000313" key="1">
    <source>
        <dbReference type="EMBL" id="MDN4012943.1"/>
    </source>
</evidence>
<protein>
    <submittedName>
        <fullName evidence="1">Uncharacterized protein</fullName>
    </submittedName>
</protein>
<proteinExistence type="predicted"/>
<accession>A0AAJ1R3F1</accession>
<organism evidence="1 2">
    <name type="scientific">Chryseobacterium gambrini</name>
    <dbReference type="NCBI Taxonomy" id="373672"/>
    <lineage>
        <taxon>Bacteria</taxon>
        <taxon>Pseudomonadati</taxon>
        <taxon>Bacteroidota</taxon>
        <taxon>Flavobacteriia</taxon>
        <taxon>Flavobacteriales</taxon>
        <taxon>Weeksellaceae</taxon>
        <taxon>Chryseobacterium group</taxon>
        <taxon>Chryseobacterium</taxon>
    </lineage>
</organism>
<dbReference type="RefSeq" id="WP_214589245.1">
    <property type="nucleotide sequence ID" value="NZ_JAUHGW010000014.1"/>
</dbReference>
<evidence type="ECO:0000313" key="2">
    <source>
        <dbReference type="Proteomes" id="UP001225933"/>
    </source>
</evidence>
<dbReference type="Proteomes" id="UP001225933">
    <property type="component" value="Unassembled WGS sequence"/>
</dbReference>
<name>A0AAJ1R3F1_9FLAO</name>
<comment type="caution">
    <text evidence="1">The sequence shown here is derived from an EMBL/GenBank/DDBJ whole genome shotgun (WGS) entry which is preliminary data.</text>
</comment>
<gene>
    <name evidence="1" type="ORF">QX233_10755</name>
</gene>
<reference evidence="1" key="1">
    <citation type="submission" date="2023-06" db="EMBL/GenBank/DDBJ databases">
        <title>Two Chryseobacterium gambrini strains from China.</title>
        <authorList>
            <person name="Zeng J."/>
            <person name="Wu Y."/>
        </authorList>
    </citation>
    <scope>NUCLEOTIDE SEQUENCE</scope>
    <source>
        <strain evidence="1">SQ219</strain>
    </source>
</reference>
<dbReference type="AlphaFoldDB" id="A0AAJ1R3F1"/>
<sequence length="53" mass="6071">MKIHRKTAKARGLKPMVFKVSTERVEPIKNNVKFNPDFAKKVMEELSSPTKGK</sequence>
<dbReference type="EMBL" id="JAUHGV010000011">
    <property type="protein sequence ID" value="MDN4012943.1"/>
    <property type="molecule type" value="Genomic_DNA"/>
</dbReference>